<name>A0A844QIP6_9HYPH</name>
<evidence type="ECO:0000313" key="1">
    <source>
        <dbReference type="EMBL" id="MVA99067.1"/>
    </source>
</evidence>
<gene>
    <name evidence="1" type="ORF">GN330_17600</name>
</gene>
<dbReference type="EMBL" id="WPHG01000004">
    <property type="protein sequence ID" value="MVA99067.1"/>
    <property type="molecule type" value="Genomic_DNA"/>
</dbReference>
<organism evidence="1 2">
    <name type="scientific">Nitratireductor arenosus</name>
    <dbReference type="NCBI Taxonomy" id="2682096"/>
    <lineage>
        <taxon>Bacteria</taxon>
        <taxon>Pseudomonadati</taxon>
        <taxon>Pseudomonadota</taxon>
        <taxon>Alphaproteobacteria</taxon>
        <taxon>Hyphomicrobiales</taxon>
        <taxon>Phyllobacteriaceae</taxon>
        <taxon>Nitratireductor</taxon>
    </lineage>
</organism>
<sequence length="210" mass="23112">MKLDGTIALFQYWDRLRNGRPAPRRAEIEPADIKPMLADTFILEQDSRGAAVFRLAGTRLCAAYGRELKGFAFSSLWAARDQSLAARLAAGALREKSVSVTGFEGVTQQGRTCEFELLLLPLEGGVDSPRSLGSLTPVEKPYWLGNDPVLESRIDSMRVVDPDREPMFLKNRPAISVPPLAPSAGMLSSDEGAKRRRFKHLVIIEGGRDS</sequence>
<dbReference type="Pfam" id="PF07310">
    <property type="entry name" value="PAS_5"/>
    <property type="match status" value="1"/>
</dbReference>
<proteinExistence type="predicted"/>
<dbReference type="RefSeq" id="WP_156714028.1">
    <property type="nucleotide sequence ID" value="NZ_WPHG01000004.1"/>
</dbReference>
<evidence type="ECO:0000313" key="2">
    <source>
        <dbReference type="Proteomes" id="UP000463224"/>
    </source>
</evidence>
<dbReference type="InterPro" id="IPR009922">
    <property type="entry name" value="DUF1457"/>
</dbReference>
<protein>
    <submittedName>
        <fullName evidence="1">PAS domain-containing protein</fullName>
    </submittedName>
</protein>
<dbReference type="Proteomes" id="UP000463224">
    <property type="component" value="Unassembled WGS sequence"/>
</dbReference>
<dbReference type="PIRSF" id="PIRSF031878">
    <property type="entry name" value="UCP031878"/>
    <property type="match status" value="1"/>
</dbReference>
<dbReference type="AlphaFoldDB" id="A0A844QIP6"/>
<accession>A0A844QIP6</accession>
<keyword evidence="2" id="KW-1185">Reference proteome</keyword>
<reference evidence="1 2" key="1">
    <citation type="submission" date="2019-12" db="EMBL/GenBank/DDBJ databases">
        <title>Nitratireductor arenosus sp. nov., Isolated from sea sand, Jeju island, South Korea.</title>
        <authorList>
            <person name="Kim W."/>
        </authorList>
    </citation>
    <scope>NUCLEOTIDE SEQUENCE [LARGE SCALE GENOMIC DNA]</scope>
    <source>
        <strain evidence="1 2">CAU 1489</strain>
    </source>
</reference>
<comment type="caution">
    <text evidence="1">The sequence shown here is derived from an EMBL/GenBank/DDBJ whole genome shotgun (WGS) entry which is preliminary data.</text>
</comment>